<dbReference type="Pfam" id="PF06148">
    <property type="entry name" value="COG2_N"/>
    <property type="match status" value="1"/>
</dbReference>
<dbReference type="GO" id="GO:0015031">
    <property type="term" value="P:protein transport"/>
    <property type="evidence" value="ECO:0007669"/>
    <property type="project" value="UniProtKB-KW"/>
</dbReference>
<evidence type="ECO:0000256" key="6">
    <source>
        <dbReference type="ARBA" id="ARBA00023034"/>
    </source>
</evidence>
<dbReference type="AlphaFoldDB" id="A0A3G2S1U8"/>
<evidence type="ECO:0000256" key="8">
    <source>
        <dbReference type="ARBA" id="ARBA00031344"/>
    </source>
</evidence>
<evidence type="ECO:0000256" key="1">
    <source>
        <dbReference type="ARBA" id="ARBA00004395"/>
    </source>
</evidence>
<evidence type="ECO:0000256" key="5">
    <source>
        <dbReference type="ARBA" id="ARBA00022927"/>
    </source>
</evidence>
<dbReference type="InterPro" id="IPR009316">
    <property type="entry name" value="COG2"/>
</dbReference>
<organism evidence="11 12">
    <name type="scientific">Malassezia restricta (strain ATCC 96810 / NBRC 103918 / CBS 7877)</name>
    <name type="common">Seborrheic dermatitis infection agent</name>
    <dbReference type="NCBI Taxonomy" id="425264"/>
    <lineage>
        <taxon>Eukaryota</taxon>
        <taxon>Fungi</taxon>
        <taxon>Dikarya</taxon>
        <taxon>Basidiomycota</taxon>
        <taxon>Ustilaginomycotina</taxon>
        <taxon>Malasseziomycetes</taxon>
        <taxon>Malasseziales</taxon>
        <taxon>Malasseziaceae</taxon>
        <taxon>Malassezia</taxon>
    </lineage>
</organism>
<gene>
    <name evidence="11" type="ORF">DNF11_1073</name>
</gene>
<evidence type="ECO:0000313" key="12">
    <source>
        <dbReference type="Proteomes" id="UP000269793"/>
    </source>
</evidence>
<dbReference type="Proteomes" id="UP000269793">
    <property type="component" value="Chromosome II"/>
</dbReference>
<keyword evidence="7" id="KW-0472">Membrane</keyword>
<comment type="subcellular location">
    <subcellularLocation>
        <location evidence="1">Golgi apparatus membrane</location>
        <topology evidence="1">Peripheral membrane protein</topology>
    </subcellularLocation>
</comment>
<evidence type="ECO:0000313" key="11">
    <source>
        <dbReference type="EMBL" id="AYO42023.1"/>
    </source>
</evidence>
<keyword evidence="12" id="KW-1185">Reference proteome</keyword>
<evidence type="ECO:0000256" key="7">
    <source>
        <dbReference type="ARBA" id="ARBA00023136"/>
    </source>
</evidence>
<keyword evidence="5" id="KW-0653">Protein transport</keyword>
<dbReference type="PANTHER" id="PTHR12961:SF0">
    <property type="entry name" value="CONSERVED OLIGOMERIC GOLGI COMPLEX SUBUNIT 2"/>
    <property type="match status" value="1"/>
</dbReference>
<dbReference type="InterPro" id="IPR024602">
    <property type="entry name" value="COG_su2_N"/>
</dbReference>
<keyword evidence="4" id="KW-0813">Transport</keyword>
<dbReference type="GO" id="GO:0000139">
    <property type="term" value="C:Golgi membrane"/>
    <property type="evidence" value="ECO:0007669"/>
    <property type="project" value="UniProtKB-SubCell"/>
</dbReference>
<name>A0A3G2S1U8_MALR7</name>
<sequence length="762" mass="86145">MAEEPIPALAMPTPLGPGMPLLSPAAQPCFDVDAFLCSRTVGQDVHIIVKELRAYKHTIQENLVQVINEKYRDFVALLSMLQREAGDIHSMRDKDGLQDVQASLGSLRDTLGRVEADMVALVQEEERIMREKQYLHTLLDMDRMVQKLSSLLGLGSEAESVEPPTYQRVLSQVAQCDFDDPDADECIPEELHELTHAQRMANAKQFYAALQHLLASIDKDQASAYLVQLEPVLKDIYHRLLHDTMRLYDQSLHEPVDESCHTLSLALDLSLELGERAVDAILDRMSAQHIEPHVKMGFDTPGPPHLPLPWDPAEAERVEALTHLAWDKPVVPPATLQLRATFDALLHQTRSLSHLFQVTEKVGGDMLDVFNDLWWQRVATSLEKVCGSQLFFVGKADEFCSNYYLTQAFLRELKALAPTPRAAAAFQRHAKTMALQRRWAFSAFFQLRARDIITSLEQGLETPGQDERFYHAAFSHFLYAFTAPWYMTRHFAALSAREWRLSLHVLSRYRTWLDAHTWPESHTETTARAEDSTLSNDELQELHGAMGLLVDLRVFEDRVRCVQREYILPKLLGDTARAQALCDSLNEAMEVSLHAYDAMQPRITQFVLNKLSKKCAAPLRHVRASHAQYRTRLPTDAPSAFVEQMLRPLHQVWGSDAAPIRQLPTELVTSWMNHILDGTFARYTSAVDTITRNLESLRRLKRGTLGLAADDAATADQAVYQQLATDIEALAAHIEAWAHKTGLPLTLSSPAWKALWDAARRT</sequence>
<dbReference type="GO" id="GO:0006891">
    <property type="term" value="P:intra-Golgi vesicle-mediated transport"/>
    <property type="evidence" value="ECO:0007669"/>
    <property type="project" value="TreeGrafter"/>
</dbReference>
<feature type="domain" description="Conserved oligomeric Golgi complex subunit 2 N-terminal" evidence="9">
    <location>
        <begin position="28"/>
        <end position="82"/>
    </location>
</feature>
<dbReference type="GO" id="GO:0007030">
    <property type="term" value="P:Golgi organization"/>
    <property type="evidence" value="ECO:0007669"/>
    <property type="project" value="InterPro"/>
</dbReference>
<keyword evidence="6" id="KW-0333">Golgi apparatus</keyword>
<proteinExistence type="inferred from homology"/>
<dbReference type="VEuPathDB" id="FungiDB:DNF11_1073"/>
<evidence type="ECO:0000256" key="3">
    <source>
        <dbReference type="ARBA" id="ARBA00020977"/>
    </source>
</evidence>
<evidence type="ECO:0000256" key="4">
    <source>
        <dbReference type="ARBA" id="ARBA00022448"/>
    </source>
</evidence>
<feature type="domain" description="COG complex component COG2 C-terminal" evidence="10">
    <location>
        <begin position="437"/>
        <end position="726"/>
    </location>
</feature>
<dbReference type="GO" id="GO:0017119">
    <property type="term" value="C:Golgi transport complex"/>
    <property type="evidence" value="ECO:0007669"/>
    <property type="project" value="TreeGrafter"/>
</dbReference>
<protein>
    <recommendedName>
        <fullName evidence="3">Conserved oligomeric Golgi complex subunit 2</fullName>
    </recommendedName>
    <alternativeName>
        <fullName evidence="8">Component of oligomeric Golgi complex 2</fullName>
    </alternativeName>
</protein>
<evidence type="ECO:0000259" key="10">
    <source>
        <dbReference type="Pfam" id="PF12022"/>
    </source>
</evidence>
<dbReference type="OrthoDB" id="332281at2759"/>
<dbReference type="InterPro" id="IPR024603">
    <property type="entry name" value="COG_complex_COG2_C"/>
</dbReference>
<comment type="similarity">
    <text evidence="2">Belongs to the COG2 family.</text>
</comment>
<accession>A0A3G2S1U8</accession>
<dbReference type="EMBL" id="CP033149">
    <property type="protein sequence ID" value="AYO42023.1"/>
    <property type="molecule type" value="Genomic_DNA"/>
</dbReference>
<dbReference type="Pfam" id="PF12022">
    <property type="entry name" value="COG2_C"/>
    <property type="match status" value="1"/>
</dbReference>
<dbReference type="STRING" id="425264.A0A3G2S1U8"/>
<dbReference type="PANTHER" id="PTHR12961">
    <property type="entry name" value="CONSERVED OLIGOMERIC GOLGI COMPLEX COMPONENT 2"/>
    <property type="match status" value="1"/>
</dbReference>
<evidence type="ECO:0000259" key="9">
    <source>
        <dbReference type="Pfam" id="PF06148"/>
    </source>
</evidence>
<evidence type="ECO:0000256" key="2">
    <source>
        <dbReference type="ARBA" id="ARBA00007603"/>
    </source>
</evidence>
<reference evidence="11 12" key="1">
    <citation type="submission" date="2018-10" db="EMBL/GenBank/DDBJ databases">
        <title>Complete genome sequence of Malassezia restricta CBS 7877.</title>
        <authorList>
            <person name="Morand S.C."/>
            <person name="Bertignac M."/>
            <person name="Iltis A."/>
            <person name="Kolder I."/>
            <person name="Pirovano W."/>
            <person name="Jourdain R."/>
            <person name="Clavaud C."/>
        </authorList>
    </citation>
    <scope>NUCLEOTIDE SEQUENCE [LARGE SCALE GENOMIC DNA]</scope>
    <source>
        <strain evidence="11 12">CBS 7877</strain>
    </source>
</reference>